<gene>
    <name evidence="3" type="ORF">PoB_007007900</name>
</gene>
<organism evidence="3 4">
    <name type="scientific">Plakobranchus ocellatus</name>
    <dbReference type="NCBI Taxonomy" id="259542"/>
    <lineage>
        <taxon>Eukaryota</taxon>
        <taxon>Metazoa</taxon>
        <taxon>Spiralia</taxon>
        <taxon>Lophotrochozoa</taxon>
        <taxon>Mollusca</taxon>
        <taxon>Gastropoda</taxon>
        <taxon>Heterobranchia</taxon>
        <taxon>Euthyneura</taxon>
        <taxon>Panpulmonata</taxon>
        <taxon>Sacoglossa</taxon>
        <taxon>Placobranchoidea</taxon>
        <taxon>Plakobranchidae</taxon>
        <taxon>Plakobranchus</taxon>
    </lineage>
</organism>
<proteinExistence type="predicted"/>
<reference evidence="3 4" key="1">
    <citation type="journal article" date="2021" name="Elife">
        <title>Chloroplast acquisition without the gene transfer in kleptoplastic sea slugs, Plakobranchus ocellatus.</title>
        <authorList>
            <person name="Maeda T."/>
            <person name="Takahashi S."/>
            <person name="Yoshida T."/>
            <person name="Shimamura S."/>
            <person name="Takaki Y."/>
            <person name="Nagai Y."/>
            <person name="Toyoda A."/>
            <person name="Suzuki Y."/>
            <person name="Arimoto A."/>
            <person name="Ishii H."/>
            <person name="Satoh N."/>
            <person name="Nishiyama T."/>
            <person name="Hasebe M."/>
            <person name="Maruyama T."/>
            <person name="Minagawa J."/>
            <person name="Obokata J."/>
            <person name="Shigenobu S."/>
        </authorList>
    </citation>
    <scope>NUCLEOTIDE SEQUENCE [LARGE SCALE GENOMIC DNA]</scope>
</reference>
<evidence type="ECO:0000256" key="1">
    <source>
        <dbReference type="SAM" id="Phobius"/>
    </source>
</evidence>
<sequence length="85" mass="9915">MLVLLPAMKTLVLLMVMMIVMVMVMHRAEGKVQLVDSGYEGVIIAINPDIEENKNMLQRLEEFIDFDLHSKLVELRNRRQLIFTE</sequence>
<keyword evidence="4" id="KW-1185">Reference proteome</keyword>
<evidence type="ECO:0000313" key="3">
    <source>
        <dbReference type="EMBL" id="GFO43574.1"/>
    </source>
</evidence>
<dbReference type="EMBL" id="BLXT01007891">
    <property type="protein sequence ID" value="GFO43574.1"/>
    <property type="molecule type" value="Genomic_DNA"/>
</dbReference>
<dbReference type="Pfam" id="PF08434">
    <property type="entry name" value="CLCA"/>
    <property type="match status" value="1"/>
</dbReference>
<keyword evidence="1" id="KW-1133">Transmembrane helix</keyword>
<protein>
    <submittedName>
        <fullName evidence="3">Calcium-activated chloride channel regulator 1</fullName>
    </submittedName>
</protein>
<evidence type="ECO:0000259" key="2">
    <source>
        <dbReference type="Pfam" id="PF08434"/>
    </source>
</evidence>
<keyword evidence="1" id="KW-0812">Transmembrane</keyword>
<evidence type="ECO:0000313" key="4">
    <source>
        <dbReference type="Proteomes" id="UP000735302"/>
    </source>
</evidence>
<name>A0AAV4DHS5_9GAST</name>
<feature type="domain" description="Calcium-activated chloride channel N-terminal" evidence="2">
    <location>
        <begin position="32"/>
        <end position="65"/>
    </location>
</feature>
<keyword evidence="1" id="KW-0472">Membrane</keyword>
<accession>A0AAV4DHS5</accession>
<dbReference type="Proteomes" id="UP000735302">
    <property type="component" value="Unassembled WGS sequence"/>
</dbReference>
<dbReference type="AlphaFoldDB" id="A0AAV4DHS5"/>
<dbReference type="InterPro" id="IPR013642">
    <property type="entry name" value="CLCA_N"/>
</dbReference>
<feature type="transmembrane region" description="Helical" evidence="1">
    <location>
        <begin position="6"/>
        <end position="24"/>
    </location>
</feature>
<comment type="caution">
    <text evidence="3">The sequence shown here is derived from an EMBL/GenBank/DDBJ whole genome shotgun (WGS) entry which is preliminary data.</text>
</comment>